<dbReference type="Gene3D" id="3.40.50.1820">
    <property type="entry name" value="alpha/beta hydrolase"/>
    <property type="match status" value="1"/>
</dbReference>
<name>A0ABV8E0N8_9NOCA</name>
<dbReference type="EMBL" id="JBHSAX010000019">
    <property type="protein sequence ID" value="MFC3965327.1"/>
    <property type="molecule type" value="Genomic_DNA"/>
</dbReference>
<dbReference type="Pfam" id="PF00561">
    <property type="entry name" value="Abhydrolase_1"/>
    <property type="match status" value="1"/>
</dbReference>
<dbReference type="Proteomes" id="UP001595696">
    <property type="component" value="Unassembled WGS sequence"/>
</dbReference>
<reference evidence="3" key="1">
    <citation type="journal article" date="2019" name="Int. J. Syst. Evol. Microbiol.">
        <title>The Global Catalogue of Microorganisms (GCM) 10K type strain sequencing project: providing services to taxonomists for standard genome sequencing and annotation.</title>
        <authorList>
            <consortium name="The Broad Institute Genomics Platform"/>
            <consortium name="The Broad Institute Genome Sequencing Center for Infectious Disease"/>
            <person name="Wu L."/>
            <person name="Ma J."/>
        </authorList>
    </citation>
    <scope>NUCLEOTIDE SEQUENCE [LARGE SCALE GENOMIC DNA]</scope>
    <source>
        <strain evidence="3">CGMCC 4.7330</strain>
    </source>
</reference>
<comment type="caution">
    <text evidence="2">The sequence shown here is derived from an EMBL/GenBank/DDBJ whole genome shotgun (WGS) entry which is preliminary data.</text>
</comment>
<dbReference type="InterPro" id="IPR029058">
    <property type="entry name" value="AB_hydrolase_fold"/>
</dbReference>
<accession>A0ABV8E0N8</accession>
<dbReference type="RefSeq" id="WP_378615073.1">
    <property type="nucleotide sequence ID" value="NZ_JBHSAX010000019.1"/>
</dbReference>
<dbReference type="SUPFAM" id="SSF53474">
    <property type="entry name" value="alpha/beta-Hydrolases"/>
    <property type="match status" value="1"/>
</dbReference>
<organism evidence="2 3">
    <name type="scientific">Nocardia jiangsuensis</name>
    <dbReference type="NCBI Taxonomy" id="1691563"/>
    <lineage>
        <taxon>Bacteria</taxon>
        <taxon>Bacillati</taxon>
        <taxon>Actinomycetota</taxon>
        <taxon>Actinomycetes</taxon>
        <taxon>Mycobacteriales</taxon>
        <taxon>Nocardiaceae</taxon>
        <taxon>Nocardia</taxon>
    </lineage>
</organism>
<feature type="domain" description="AB hydrolase-1" evidence="1">
    <location>
        <begin position="40"/>
        <end position="157"/>
    </location>
</feature>
<keyword evidence="3" id="KW-1185">Reference proteome</keyword>
<dbReference type="GO" id="GO:0016787">
    <property type="term" value="F:hydrolase activity"/>
    <property type="evidence" value="ECO:0007669"/>
    <property type="project" value="UniProtKB-KW"/>
</dbReference>
<sequence length="292" mass="30581">MTTTDTMDTRILEVPGAVLRYDIRGELGSGPYPALLLAGSPMDAGGFPTLAGHFTDRAVVTYDPRGTGRTERTDAAAECTPQQHADDLRRLIEALGVGPVDVFGSSGGAVNALALVAGDQGLVRTLVAHEPPSSQFLPDRDIIDAVCDDLRATYYASGMGRAMAKFIALVSLRGELPADYLDRPAPDPATFGLPAEDDGDRGDALVGLNIRTCTSYRHDIEALRAARTRIVLAVGEKSEGELAHRGGAALAVALGARAVRFPGDHDGFLGGEFGMHGEPDAFAAALRTALDG</sequence>
<evidence type="ECO:0000313" key="3">
    <source>
        <dbReference type="Proteomes" id="UP001595696"/>
    </source>
</evidence>
<evidence type="ECO:0000313" key="2">
    <source>
        <dbReference type="EMBL" id="MFC3965327.1"/>
    </source>
</evidence>
<keyword evidence="2" id="KW-0378">Hydrolase</keyword>
<proteinExistence type="predicted"/>
<gene>
    <name evidence="2" type="ORF">ACFO0B_25340</name>
</gene>
<evidence type="ECO:0000259" key="1">
    <source>
        <dbReference type="Pfam" id="PF00561"/>
    </source>
</evidence>
<protein>
    <submittedName>
        <fullName evidence="2">Alpha/beta fold hydrolase</fullName>
    </submittedName>
</protein>
<dbReference type="InterPro" id="IPR000073">
    <property type="entry name" value="AB_hydrolase_1"/>
</dbReference>